<dbReference type="RefSeq" id="WP_146004790.1">
    <property type="nucleotide sequence ID" value="NZ_PNHK01000214.1"/>
</dbReference>
<protein>
    <submittedName>
        <fullName evidence="2">Uncharacterized protein</fullName>
    </submittedName>
</protein>
<feature type="non-terminal residue" evidence="2">
    <location>
        <position position="1"/>
    </location>
</feature>
<evidence type="ECO:0000313" key="2">
    <source>
        <dbReference type="EMBL" id="PMD04262.1"/>
    </source>
</evidence>
<name>A0A2N6VJE5_9MICO</name>
<proteinExistence type="predicted"/>
<gene>
    <name evidence="2" type="ORF">CJ199_13075</name>
</gene>
<feature type="non-terminal residue" evidence="2">
    <location>
        <position position="61"/>
    </location>
</feature>
<evidence type="ECO:0000256" key="1">
    <source>
        <dbReference type="SAM" id="MobiDB-lite"/>
    </source>
</evidence>
<evidence type="ECO:0000313" key="3">
    <source>
        <dbReference type="Proteomes" id="UP000235598"/>
    </source>
</evidence>
<dbReference type="AlphaFoldDB" id="A0A2N6VJE5"/>
<accession>A0A2N6VJE5</accession>
<dbReference type="Proteomes" id="UP000235598">
    <property type="component" value="Unassembled WGS sequence"/>
</dbReference>
<feature type="compositionally biased region" description="Polar residues" evidence="1">
    <location>
        <begin position="49"/>
        <end position="61"/>
    </location>
</feature>
<organism evidence="2 3">
    <name type="scientific">Brevibacterium paucivorans</name>
    <dbReference type="NCBI Taxonomy" id="170994"/>
    <lineage>
        <taxon>Bacteria</taxon>
        <taxon>Bacillati</taxon>
        <taxon>Actinomycetota</taxon>
        <taxon>Actinomycetes</taxon>
        <taxon>Micrococcales</taxon>
        <taxon>Brevibacteriaceae</taxon>
        <taxon>Brevibacterium</taxon>
    </lineage>
</organism>
<dbReference type="Gene3D" id="6.10.140.130">
    <property type="match status" value="1"/>
</dbReference>
<dbReference type="EMBL" id="PNHK01000214">
    <property type="protein sequence ID" value="PMD04262.1"/>
    <property type="molecule type" value="Genomic_DNA"/>
</dbReference>
<comment type="caution">
    <text evidence="2">The sequence shown here is derived from an EMBL/GenBank/DDBJ whole genome shotgun (WGS) entry which is preliminary data.</text>
</comment>
<reference evidence="2 3" key="1">
    <citation type="submission" date="2017-09" db="EMBL/GenBank/DDBJ databases">
        <title>Bacterial strain isolated from the female urinary microbiota.</title>
        <authorList>
            <person name="Thomas-White K."/>
            <person name="Kumar N."/>
            <person name="Forster S."/>
            <person name="Putonti C."/>
            <person name="Lawley T."/>
            <person name="Wolfe A.J."/>
        </authorList>
    </citation>
    <scope>NUCLEOTIDE SEQUENCE [LARGE SCALE GENOMIC DNA]</scope>
    <source>
        <strain evidence="2 3">UMB1301</strain>
    </source>
</reference>
<feature type="region of interest" description="Disordered" evidence="1">
    <location>
        <begin position="42"/>
        <end position="61"/>
    </location>
</feature>
<sequence>RQKLDDLRSQAEIARRDTDLETASRLLYGEIPQVEKEIAAAEEAESAAGQTKQMVGEQVTA</sequence>